<dbReference type="EMBL" id="SRZB01000001">
    <property type="protein sequence ID" value="TGY00841.1"/>
    <property type="molecule type" value="Genomic_DNA"/>
</dbReference>
<gene>
    <name evidence="1" type="ORF">E5357_01335</name>
</gene>
<accession>A0AC61R411</accession>
<reference evidence="1" key="1">
    <citation type="submission" date="2019-04" db="EMBL/GenBank/DDBJ databases">
        <title>Microbes associate with the intestines of laboratory mice.</title>
        <authorList>
            <person name="Navarre W."/>
            <person name="Wong E."/>
            <person name="Huang K."/>
            <person name="Tropini C."/>
            <person name="Ng K."/>
            <person name="Yu B."/>
        </authorList>
    </citation>
    <scope>NUCLEOTIDE SEQUENCE</scope>
    <source>
        <strain evidence="1">NM72_1-8</strain>
    </source>
</reference>
<keyword evidence="2" id="KW-1185">Reference proteome</keyword>
<dbReference type="Proteomes" id="UP000307720">
    <property type="component" value="Unassembled WGS sequence"/>
</dbReference>
<evidence type="ECO:0000313" key="1">
    <source>
        <dbReference type="EMBL" id="TGY00841.1"/>
    </source>
</evidence>
<organism evidence="1 2">
    <name type="scientific">Hominisplanchenecus murintestinalis</name>
    <dbReference type="NCBI Taxonomy" id="2941517"/>
    <lineage>
        <taxon>Bacteria</taxon>
        <taxon>Bacillati</taxon>
        <taxon>Bacillota</taxon>
        <taxon>Clostridia</taxon>
        <taxon>Lachnospirales</taxon>
        <taxon>Lachnospiraceae</taxon>
        <taxon>Hominisplanchenecus</taxon>
    </lineage>
</organism>
<sequence>MFDYMTVQETAKLWGISERQVQKLCKANRIEGVIHLTHVWLIPRYTEKPADMRRKNY</sequence>
<proteinExistence type="predicted"/>
<protein>
    <submittedName>
        <fullName evidence="1">DNA-binding protein</fullName>
    </submittedName>
</protein>
<comment type="caution">
    <text evidence="1">The sequence shown here is derived from an EMBL/GenBank/DDBJ whole genome shotgun (WGS) entry which is preliminary data.</text>
</comment>
<evidence type="ECO:0000313" key="2">
    <source>
        <dbReference type="Proteomes" id="UP000307720"/>
    </source>
</evidence>
<keyword evidence="1" id="KW-0238">DNA-binding</keyword>
<name>A0AC61R411_9FIRM</name>